<sequence>MFSSSLFAFSCRRAILSTTKEYSASSISFSNSIPFEGIKLIRDVLLCLVLEIPLSSSSWKTSFNSTCCRSSATRLTSTSRFHCAVARDLARPAFVVSSLANRPRTSILVWLCFCFSSSAASIISIIVVCSSEASSAACLARSSSIFSKLCFSPSNLATRFSCSFMASAAFAAALAARICFLR</sequence>
<reference evidence="2" key="2">
    <citation type="submission" date="2020-07" db="EMBL/GenBank/DDBJ databases">
        <authorList>
            <person name="Vera ALvarez R."/>
            <person name="Arias-Moreno D.M."/>
            <person name="Jimenez-Jacinto V."/>
            <person name="Jimenez-Bremont J.F."/>
            <person name="Swaminathan K."/>
            <person name="Moose S.P."/>
            <person name="Guerrero-Gonzalez M.L."/>
            <person name="Marino-Ramirez L."/>
            <person name="Landsman D."/>
            <person name="Rodriguez-Kessler M."/>
            <person name="Delgado-Sanchez P."/>
        </authorList>
    </citation>
    <scope>NUCLEOTIDE SEQUENCE</scope>
    <source>
        <tissue evidence="2">Cladode</tissue>
    </source>
</reference>
<dbReference type="AlphaFoldDB" id="A0A7C9AYZ2"/>
<proteinExistence type="predicted"/>
<organism evidence="2">
    <name type="scientific">Opuntia streptacantha</name>
    <name type="common">Prickly pear cactus</name>
    <name type="synonym">Opuntia cardona</name>
    <dbReference type="NCBI Taxonomy" id="393608"/>
    <lineage>
        <taxon>Eukaryota</taxon>
        <taxon>Viridiplantae</taxon>
        <taxon>Streptophyta</taxon>
        <taxon>Embryophyta</taxon>
        <taxon>Tracheophyta</taxon>
        <taxon>Spermatophyta</taxon>
        <taxon>Magnoliopsida</taxon>
        <taxon>eudicotyledons</taxon>
        <taxon>Gunneridae</taxon>
        <taxon>Pentapetalae</taxon>
        <taxon>Caryophyllales</taxon>
        <taxon>Cactineae</taxon>
        <taxon>Cactaceae</taxon>
        <taxon>Opuntioideae</taxon>
        <taxon>Opuntia</taxon>
    </lineage>
</organism>
<feature type="transmembrane region" description="Helical" evidence="1">
    <location>
        <begin position="107"/>
        <end position="127"/>
    </location>
</feature>
<evidence type="ECO:0000313" key="2">
    <source>
        <dbReference type="EMBL" id="MBA4679339.1"/>
    </source>
</evidence>
<reference evidence="2" key="1">
    <citation type="journal article" date="2013" name="J. Plant Res.">
        <title>Effect of fungi and light on seed germination of three Opuntia species from semiarid lands of central Mexico.</title>
        <authorList>
            <person name="Delgado-Sanchez P."/>
            <person name="Jimenez-Bremont J.F."/>
            <person name="Guerrero-Gonzalez Mde L."/>
            <person name="Flores J."/>
        </authorList>
    </citation>
    <scope>NUCLEOTIDE SEQUENCE</scope>
    <source>
        <tissue evidence="2">Cladode</tissue>
    </source>
</reference>
<keyword evidence="1" id="KW-1133">Transmembrane helix</keyword>
<evidence type="ECO:0000256" key="1">
    <source>
        <dbReference type="SAM" id="Phobius"/>
    </source>
</evidence>
<keyword evidence="1" id="KW-0472">Membrane</keyword>
<name>A0A7C9AYZ2_OPUST</name>
<dbReference type="EMBL" id="GISG01283056">
    <property type="protein sequence ID" value="MBA4679339.1"/>
    <property type="molecule type" value="Transcribed_RNA"/>
</dbReference>
<accession>A0A7C9AYZ2</accession>
<protein>
    <submittedName>
        <fullName evidence="2">Uncharacterized protein</fullName>
    </submittedName>
</protein>
<feature type="transmembrane region" description="Helical" evidence="1">
    <location>
        <begin position="156"/>
        <end position="180"/>
    </location>
</feature>
<keyword evidence="1" id="KW-0812">Transmembrane</keyword>